<keyword evidence="2" id="KW-1185">Reference proteome</keyword>
<reference evidence="1 2" key="1">
    <citation type="journal article" date="2020" name="Cell">
        <title>Large-Scale Comparative Analyses of Tick Genomes Elucidate Their Genetic Diversity and Vector Capacities.</title>
        <authorList>
            <consortium name="Tick Genome and Microbiome Consortium (TIGMIC)"/>
            <person name="Jia N."/>
            <person name="Wang J."/>
            <person name="Shi W."/>
            <person name="Du L."/>
            <person name="Sun Y."/>
            <person name="Zhan W."/>
            <person name="Jiang J.F."/>
            <person name="Wang Q."/>
            <person name="Zhang B."/>
            <person name="Ji P."/>
            <person name="Bell-Sakyi L."/>
            <person name="Cui X.M."/>
            <person name="Yuan T.T."/>
            <person name="Jiang B.G."/>
            <person name="Yang W.F."/>
            <person name="Lam T.T."/>
            <person name="Chang Q.C."/>
            <person name="Ding S.J."/>
            <person name="Wang X.J."/>
            <person name="Zhu J.G."/>
            <person name="Ruan X.D."/>
            <person name="Zhao L."/>
            <person name="Wei J.T."/>
            <person name="Ye R.Z."/>
            <person name="Que T.C."/>
            <person name="Du C.H."/>
            <person name="Zhou Y.H."/>
            <person name="Cheng J.X."/>
            <person name="Dai P.F."/>
            <person name="Guo W.B."/>
            <person name="Han X.H."/>
            <person name="Huang E.J."/>
            <person name="Li L.F."/>
            <person name="Wei W."/>
            <person name="Gao Y.C."/>
            <person name="Liu J.Z."/>
            <person name="Shao H.Z."/>
            <person name="Wang X."/>
            <person name="Wang C.C."/>
            <person name="Yang T.C."/>
            <person name="Huo Q.B."/>
            <person name="Li W."/>
            <person name="Chen H.Y."/>
            <person name="Chen S.E."/>
            <person name="Zhou L.G."/>
            <person name="Ni X.B."/>
            <person name="Tian J.H."/>
            <person name="Sheng Y."/>
            <person name="Liu T."/>
            <person name="Pan Y.S."/>
            <person name="Xia L.Y."/>
            <person name="Li J."/>
            <person name="Zhao F."/>
            <person name="Cao W.C."/>
        </authorList>
    </citation>
    <scope>NUCLEOTIDE SEQUENCE [LARGE SCALE GENOMIC DNA]</scope>
    <source>
        <strain evidence="1">HaeL-2018</strain>
    </source>
</reference>
<dbReference type="VEuPathDB" id="VectorBase:HLOH_040207"/>
<organism evidence="1 2">
    <name type="scientific">Haemaphysalis longicornis</name>
    <name type="common">Bush tick</name>
    <dbReference type="NCBI Taxonomy" id="44386"/>
    <lineage>
        <taxon>Eukaryota</taxon>
        <taxon>Metazoa</taxon>
        <taxon>Ecdysozoa</taxon>
        <taxon>Arthropoda</taxon>
        <taxon>Chelicerata</taxon>
        <taxon>Arachnida</taxon>
        <taxon>Acari</taxon>
        <taxon>Parasitiformes</taxon>
        <taxon>Ixodida</taxon>
        <taxon>Ixodoidea</taxon>
        <taxon>Ixodidae</taxon>
        <taxon>Haemaphysalinae</taxon>
        <taxon>Haemaphysalis</taxon>
    </lineage>
</organism>
<evidence type="ECO:0000313" key="1">
    <source>
        <dbReference type="EMBL" id="KAH9384585.1"/>
    </source>
</evidence>
<accession>A0A9J6HC83</accession>
<name>A0A9J6HC83_HAELO</name>
<dbReference type="Proteomes" id="UP000821853">
    <property type="component" value="Unassembled WGS sequence"/>
</dbReference>
<dbReference type="AlphaFoldDB" id="A0A9J6HC83"/>
<dbReference type="EMBL" id="JABSTR010002729">
    <property type="protein sequence ID" value="KAH9384585.1"/>
    <property type="molecule type" value="Genomic_DNA"/>
</dbReference>
<protein>
    <submittedName>
        <fullName evidence="1">Uncharacterized protein</fullName>
    </submittedName>
</protein>
<comment type="caution">
    <text evidence="1">The sequence shown here is derived from an EMBL/GenBank/DDBJ whole genome shotgun (WGS) entry which is preliminary data.</text>
</comment>
<evidence type="ECO:0000313" key="2">
    <source>
        <dbReference type="Proteomes" id="UP000821853"/>
    </source>
</evidence>
<gene>
    <name evidence="1" type="ORF">HPB48_026594</name>
</gene>
<sequence length="142" mass="15088">MELDGNGLVQKSFLSVNSRPTMHGACVEVVRAKLSAMMIELSSTQQLLGGFTCIASGAPMWQGSFQYGQRSRSNVSCGDGPYFVPSGKEDGTVYDVTSTIGLCTCRSGEQGAFGKHQARVHKLFGGKAQCTSADQGRSARAR</sequence>
<proteinExistence type="predicted"/>